<protein>
    <submittedName>
        <fullName evidence="1">Uncharacterized protein</fullName>
    </submittedName>
</protein>
<reference evidence="2" key="1">
    <citation type="submission" date="2023-07" db="EMBL/GenBank/DDBJ databases">
        <title>Whole genome shotgun sequence of Streptomyces cacaoi subsp. asoensis NBRC 13813.</title>
        <authorList>
            <person name="Komaki H."/>
            <person name="Tamura T."/>
        </authorList>
    </citation>
    <scope>NUCLEOTIDE SEQUENCE [LARGE SCALE GENOMIC DNA]</scope>
    <source>
        <strain evidence="2">NBRC 13813</strain>
    </source>
</reference>
<sequence length="101" mass="10741">MAAKTWTTADVFAGRGGARTDEGGTMSGNLTLRTTWDGARADVAVRYTGTSQWYVLAGSPVPCPDEAESRDLHQAVVDAVRAGDGAEVPRHVRVGPPMRTR</sequence>
<dbReference type="RefSeq" id="WP_189921621.1">
    <property type="nucleotide sequence ID" value="NZ_BMSI01000005.1"/>
</dbReference>
<proteinExistence type="predicted"/>
<organism evidence="1 2">
    <name type="scientific">Streptomyces asoensis</name>
    <dbReference type="NCBI Taxonomy" id="249586"/>
    <lineage>
        <taxon>Bacteria</taxon>
        <taxon>Bacillati</taxon>
        <taxon>Actinomycetota</taxon>
        <taxon>Actinomycetes</taxon>
        <taxon>Kitasatosporales</taxon>
        <taxon>Streptomycetaceae</taxon>
        <taxon>Streptomyces</taxon>
    </lineage>
</organism>
<comment type="caution">
    <text evidence="1">The sequence shown here is derived from an EMBL/GenBank/DDBJ whole genome shotgun (WGS) entry which is preliminary data.</text>
</comment>
<gene>
    <name evidence="1" type="ORF">Saso_49750</name>
</gene>
<accession>A0ABQ3S5C7</accession>
<dbReference type="EMBL" id="BNEB01000005">
    <property type="protein sequence ID" value="GHI63325.1"/>
    <property type="molecule type" value="Genomic_DNA"/>
</dbReference>
<evidence type="ECO:0000313" key="1">
    <source>
        <dbReference type="EMBL" id="GHI63325.1"/>
    </source>
</evidence>
<dbReference type="Proteomes" id="UP000649259">
    <property type="component" value="Unassembled WGS sequence"/>
</dbReference>
<evidence type="ECO:0000313" key="2">
    <source>
        <dbReference type="Proteomes" id="UP000649259"/>
    </source>
</evidence>
<name>A0ABQ3S5C7_9ACTN</name>
<dbReference type="GeneID" id="91472809"/>
<keyword evidence="2" id="KW-1185">Reference proteome</keyword>